<reference evidence="4 5" key="1">
    <citation type="journal article" date="2023" name="BMC Biol.">
        <title>The compact genome of the sponge Oopsacas minuta (Hexactinellida) is lacking key metazoan core genes.</title>
        <authorList>
            <person name="Santini S."/>
            <person name="Schenkelaars Q."/>
            <person name="Jourda C."/>
            <person name="Duchesne M."/>
            <person name="Belahbib H."/>
            <person name="Rocher C."/>
            <person name="Selva M."/>
            <person name="Riesgo A."/>
            <person name="Vervoort M."/>
            <person name="Leys S.P."/>
            <person name="Kodjabachian L."/>
            <person name="Le Bivic A."/>
            <person name="Borchiellini C."/>
            <person name="Claverie J.M."/>
            <person name="Renard E."/>
        </authorList>
    </citation>
    <scope>NUCLEOTIDE SEQUENCE [LARGE SCALE GENOMIC DNA]</scope>
    <source>
        <strain evidence="4">SPO-2</strain>
    </source>
</reference>
<dbReference type="InterPro" id="IPR001971">
    <property type="entry name" value="Ribosomal_uS11"/>
</dbReference>
<protein>
    <recommendedName>
        <fullName evidence="6">Ribosomal protein S11</fullName>
    </recommendedName>
</protein>
<comment type="similarity">
    <text evidence="1">Belongs to the universal ribosomal protein uS11 family.</text>
</comment>
<accession>A0AAV7JLH0</accession>
<proteinExistence type="inferred from homology"/>
<dbReference type="PANTHER" id="PTHR11759">
    <property type="entry name" value="40S RIBOSOMAL PROTEIN S14/30S RIBOSOMAL PROTEIN S11"/>
    <property type="match status" value="1"/>
</dbReference>
<keyword evidence="3" id="KW-0687">Ribonucleoprotein</keyword>
<gene>
    <name evidence="4" type="ORF">LOD99_6560</name>
</gene>
<comment type="caution">
    <text evidence="4">The sequence shown here is derived from an EMBL/GenBank/DDBJ whole genome shotgun (WGS) entry which is preliminary data.</text>
</comment>
<evidence type="ECO:0000313" key="5">
    <source>
        <dbReference type="Proteomes" id="UP001165289"/>
    </source>
</evidence>
<dbReference type="GO" id="GO:0005840">
    <property type="term" value="C:ribosome"/>
    <property type="evidence" value="ECO:0007669"/>
    <property type="project" value="UniProtKB-KW"/>
</dbReference>
<evidence type="ECO:0008006" key="6">
    <source>
        <dbReference type="Google" id="ProtNLM"/>
    </source>
</evidence>
<dbReference type="Proteomes" id="UP001165289">
    <property type="component" value="Unassembled WGS sequence"/>
</dbReference>
<organism evidence="4 5">
    <name type="scientific">Oopsacas minuta</name>
    <dbReference type="NCBI Taxonomy" id="111878"/>
    <lineage>
        <taxon>Eukaryota</taxon>
        <taxon>Metazoa</taxon>
        <taxon>Porifera</taxon>
        <taxon>Hexactinellida</taxon>
        <taxon>Hexasterophora</taxon>
        <taxon>Lyssacinosida</taxon>
        <taxon>Leucopsacidae</taxon>
        <taxon>Oopsacas</taxon>
    </lineage>
</organism>
<dbReference type="HAMAP" id="MF_01310">
    <property type="entry name" value="Ribosomal_uS11"/>
    <property type="match status" value="1"/>
</dbReference>
<evidence type="ECO:0000256" key="2">
    <source>
        <dbReference type="ARBA" id="ARBA00022980"/>
    </source>
</evidence>
<keyword evidence="2" id="KW-0689">Ribosomal protein</keyword>
<dbReference type="GO" id="GO:1990904">
    <property type="term" value="C:ribonucleoprotein complex"/>
    <property type="evidence" value="ECO:0007669"/>
    <property type="project" value="UniProtKB-KW"/>
</dbReference>
<dbReference type="GO" id="GO:0006412">
    <property type="term" value="P:translation"/>
    <property type="evidence" value="ECO:0007669"/>
    <property type="project" value="InterPro"/>
</dbReference>
<evidence type="ECO:0000256" key="1">
    <source>
        <dbReference type="ARBA" id="ARBA00006194"/>
    </source>
</evidence>
<name>A0AAV7JLH0_9METZ</name>
<evidence type="ECO:0000256" key="3">
    <source>
        <dbReference type="ARBA" id="ARBA00023274"/>
    </source>
</evidence>
<sequence length="195" mass="21561">MSSFLRLLSIYSQKQSIISKTLCSNYLIFTPQANRASTESVFQSINSKLTFQRDGHTSQLEKELPTSVPIDYKKVLLLVKSFNCIHVRITKHNVITTLTTPEGKPLDFATCGLLGFKNARKRTEFASTAVGKCIGEKALAKRVKQVHIKIQGLAMNRRLATVKGIVSSGLKVMAITDNTPLPFSKGRKPPAVRSL</sequence>
<keyword evidence="5" id="KW-1185">Reference proteome</keyword>
<dbReference type="Pfam" id="PF00411">
    <property type="entry name" value="Ribosomal_S11"/>
    <property type="match status" value="1"/>
</dbReference>
<dbReference type="AlphaFoldDB" id="A0AAV7JLH0"/>
<dbReference type="SUPFAM" id="SSF53137">
    <property type="entry name" value="Translational machinery components"/>
    <property type="match status" value="1"/>
</dbReference>
<dbReference type="Gene3D" id="3.30.420.80">
    <property type="entry name" value="Ribosomal protein S11"/>
    <property type="match status" value="1"/>
</dbReference>
<dbReference type="GO" id="GO:0003735">
    <property type="term" value="F:structural constituent of ribosome"/>
    <property type="evidence" value="ECO:0007669"/>
    <property type="project" value="InterPro"/>
</dbReference>
<evidence type="ECO:0000313" key="4">
    <source>
        <dbReference type="EMBL" id="KAI6649771.1"/>
    </source>
</evidence>
<dbReference type="InterPro" id="IPR036967">
    <property type="entry name" value="Ribosomal_uS11_sf"/>
</dbReference>
<dbReference type="EMBL" id="JAKMXF010000318">
    <property type="protein sequence ID" value="KAI6649771.1"/>
    <property type="molecule type" value="Genomic_DNA"/>
</dbReference>